<keyword evidence="6" id="KW-1185">Reference proteome</keyword>
<keyword evidence="1" id="KW-0732">Signal</keyword>
<feature type="chain" id="PRO_5019761255" evidence="1">
    <location>
        <begin position="26"/>
        <end position="156"/>
    </location>
</feature>
<evidence type="ECO:0000259" key="2">
    <source>
        <dbReference type="Pfam" id="PF05433"/>
    </source>
</evidence>
<proteinExistence type="predicted"/>
<dbReference type="Pfam" id="PF05433">
    <property type="entry name" value="Rick_17kDa_Anti"/>
    <property type="match status" value="1"/>
</dbReference>
<evidence type="ECO:0000313" key="5">
    <source>
        <dbReference type="Proteomes" id="UP000279384"/>
    </source>
</evidence>
<dbReference type="EMBL" id="RBID01000017">
    <property type="protein sequence ID" value="RKQ55502.1"/>
    <property type="molecule type" value="Genomic_DNA"/>
</dbReference>
<dbReference type="EMBL" id="JAQQKY010000006">
    <property type="protein sequence ID" value="MDC7691515.1"/>
    <property type="molecule type" value="Genomic_DNA"/>
</dbReference>
<dbReference type="Proteomes" id="UP000279384">
    <property type="component" value="Unassembled WGS sequence"/>
</dbReference>
<evidence type="ECO:0000313" key="3">
    <source>
        <dbReference type="EMBL" id="MDC7691515.1"/>
    </source>
</evidence>
<evidence type="ECO:0000256" key="1">
    <source>
        <dbReference type="SAM" id="SignalP"/>
    </source>
</evidence>
<dbReference type="Proteomes" id="UP001221566">
    <property type="component" value="Unassembled WGS sequence"/>
</dbReference>
<keyword evidence="4" id="KW-0449">Lipoprotein</keyword>
<reference evidence="4 5" key="1">
    <citation type="submission" date="2018-10" db="EMBL/GenBank/DDBJ databases">
        <title>Genomic Encyclopedia of Type Strains, Phase IV (KMG-IV): sequencing the most valuable type-strain genomes for metagenomic binning, comparative biology and taxonomic classification.</title>
        <authorList>
            <person name="Goeker M."/>
        </authorList>
    </citation>
    <scope>NUCLEOTIDE SEQUENCE [LARGE SCALE GENOMIC DNA]</scope>
    <source>
        <strain evidence="4 5">DSM 3303</strain>
    </source>
</reference>
<protein>
    <submittedName>
        <fullName evidence="3">Glycine zipper 2TM domain-containing protein</fullName>
    </submittedName>
    <submittedName>
        <fullName evidence="4">Outer membrane lipoprotein SlyB</fullName>
    </submittedName>
</protein>
<feature type="domain" description="Glycine zipper 2TM" evidence="2">
    <location>
        <begin position="65"/>
        <end position="103"/>
    </location>
</feature>
<organism evidence="4 5">
    <name type="scientific">Vogesella indigofera</name>
    <name type="common">Pseudomonas indigofera</name>
    <dbReference type="NCBI Taxonomy" id="45465"/>
    <lineage>
        <taxon>Bacteria</taxon>
        <taxon>Pseudomonadati</taxon>
        <taxon>Pseudomonadota</taxon>
        <taxon>Betaproteobacteria</taxon>
        <taxon>Neisseriales</taxon>
        <taxon>Chromobacteriaceae</taxon>
        <taxon>Vogesella</taxon>
    </lineage>
</organism>
<dbReference type="AlphaFoldDB" id="A0A495B3F9"/>
<feature type="signal peptide" evidence="1">
    <location>
        <begin position="1"/>
        <end position="25"/>
    </location>
</feature>
<dbReference type="GO" id="GO:0019867">
    <property type="term" value="C:outer membrane"/>
    <property type="evidence" value="ECO:0007669"/>
    <property type="project" value="InterPro"/>
</dbReference>
<comment type="caution">
    <text evidence="4">The sequence shown here is derived from an EMBL/GenBank/DDBJ whole genome shotgun (WGS) entry which is preliminary data.</text>
</comment>
<reference evidence="3 6" key="2">
    <citation type="submission" date="2023-01" db="EMBL/GenBank/DDBJ databases">
        <title>Novel species of the genus Vogesella isolated from rivers.</title>
        <authorList>
            <person name="Lu H."/>
        </authorList>
    </citation>
    <scope>NUCLEOTIDE SEQUENCE [LARGE SCALE GENOMIC DNA]</scope>
    <source>
        <strain evidence="3 6">SH7W</strain>
    </source>
</reference>
<dbReference type="InterPro" id="IPR008816">
    <property type="entry name" value="Gly_zipper_2TM_dom"/>
</dbReference>
<evidence type="ECO:0000313" key="6">
    <source>
        <dbReference type="Proteomes" id="UP001221566"/>
    </source>
</evidence>
<name>A0A495B3F9_VOGIN</name>
<dbReference type="RefSeq" id="WP_245961164.1">
    <property type="nucleotide sequence ID" value="NZ_JAQQKY010000006.1"/>
</dbReference>
<sequence>MNRRLLQLGGIALLAAGLATGCANTSDSGQVYSKDQMRQAHVVEFGQVIAVKNVLMEGNRNELLTMGGTALGGLAGSNIGKGSGAVAGAIVGAIAGGLAAQSAQQTLNTKPALEITVKLDNGGKMLSIVQEADVPFSQGQRVRVLSGGGTTRVSPL</sequence>
<accession>A0A495B3F9</accession>
<gene>
    <name evidence="4" type="ORF">C8E02_2884</name>
    <name evidence="3" type="ORF">PQU93_12075</name>
</gene>
<dbReference type="PROSITE" id="PS51257">
    <property type="entry name" value="PROKAR_LIPOPROTEIN"/>
    <property type="match status" value="1"/>
</dbReference>
<evidence type="ECO:0000313" key="4">
    <source>
        <dbReference type="EMBL" id="RKQ55502.1"/>
    </source>
</evidence>